<comment type="caution">
    <text evidence="1">The sequence shown here is derived from an EMBL/GenBank/DDBJ whole genome shotgun (WGS) entry which is preliminary data.</text>
</comment>
<protein>
    <recommendedName>
        <fullName evidence="3">Poly(Hydroxyalcanoate) granule associated protein (Phasin)</fullName>
    </recommendedName>
</protein>
<dbReference type="Proteomes" id="UP000176244">
    <property type="component" value="Unassembled WGS sequence"/>
</dbReference>
<name>A0A1F2PEF4_9FIRM</name>
<dbReference type="RefSeq" id="WP_070371949.1">
    <property type="nucleotide sequence ID" value="NZ_JBCFAW010000001.1"/>
</dbReference>
<evidence type="ECO:0000313" key="1">
    <source>
        <dbReference type="EMBL" id="OFV69787.1"/>
    </source>
</evidence>
<accession>A0A1F2PEF4</accession>
<evidence type="ECO:0000313" key="2">
    <source>
        <dbReference type="Proteomes" id="UP000176244"/>
    </source>
</evidence>
<proteinExistence type="predicted"/>
<evidence type="ECO:0008006" key="3">
    <source>
        <dbReference type="Google" id="ProtNLM"/>
    </source>
</evidence>
<reference evidence="1 2" key="1">
    <citation type="submission" date="2015-09" db="EMBL/GenBank/DDBJ databases">
        <title>Genome sequence of Acetobacterium wieringae DSM 1911.</title>
        <authorList>
            <person name="Poehlein A."/>
            <person name="Bengelsdorf F.R."/>
            <person name="Schiel-Bengelsdorf B."/>
            <person name="Duerre P."/>
            <person name="Daniel R."/>
        </authorList>
    </citation>
    <scope>NUCLEOTIDE SEQUENCE [LARGE SCALE GENOMIC DNA]</scope>
    <source>
        <strain evidence="1 2">DSM 1911</strain>
    </source>
</reference>
<dbReference type="AlphaFoldDB" id="A0A1F2PEF4"/>
<dbReference type="OrthoDB" id="2134917at2"/>
<sequence length="131" mass="14532">MLTNISEDLKKVFLFGVGAVAITAEKSKVLIDELVEKGDLTVQQGKILNEELKHNIKETIRDTVTVNVVKEETAPSAKVVIDSLDQMSPEELQKIKDKLEAMTAAAPVEKEIIEVSDLEENVSEKEIDELK</sequence>
<dbReference type="EMBL" id="LKEU01000036">
    <property type="protein sequence ID" value="OFV69787.1"/>
    <property type="molecule type" value="Genomic_DNA"/>
</dbReference>
<organism evidence="1 2">
    <name type="scientific">Acetobacterium wieringae</name>
    <dbReference type="NCBI Taxonomy" id="52694"/>
    <lineage>
        <taxon>Bacteria</taxon>
        <taxon>Bacillati</taxon>
        <taxon>Bacillota</taxon>
        <taxon>Clostridia</taxon>
        <taxon>Eubacteriales</taxon>
        <taxon>Eubacteriaceae</taxon>
        <taxon>Acetobacterium</taxon>
    </lineage>
</organism>
<dbReference type="STRING" id="52694.ACWI_26760"/>
<gene>
    <name evidence="1" type="ORF">ACWI_26760</name>
</gene>